<comment type="caution">
    <text evidence="2">The sequence shown here is derived from an EMBL/GenBank/DDBJ whole genome shotgun (WGS) entry which is preliminary data.</text>
</comment>
<protein>
    <recommendedName>
        <fullName evidence="4">Ferritin-like domain-containing protein</fullName>
    </recommendedName>
</protein>
<sequence length="306" mass="31947">MRYSTLLSFTLPLFAAAGAHIVVRQTGGEDIDPAVLNFALTLEHLENAFYSHALSAYDAGAFQDAGYAPWVRGRIQEISAHEQAHVDFLTSALQAAGATPAQACTYNFTYTDPKSFIQLSSAFETVGTSAYTGAASLITNKDYLTAAGTILVTEARHSSWIDSSGKHQNPWSGAFEVALTPNQVYTIASAFIESCPSSNPALPAKANPALSISADAAPGQNVSLTFDATAAGNSSDGLYLNILTSSGSKSAPISVDGDSKTATFPDVIGTVFAFVTDGSATVTDNNTVAGPALLMFPFDSQGELIH</sequence>
<proteinExistence type="predicted"/>
<organism evidence="2 3">
    <name type="scientific">Tetrapyrgos nigripes</name>
    <dbReference type="NCBI Taxonomy" id="182062"/>
    <lineage>
        <taxon>Eukaryota</taxon>
        <taxon>Fungi</taxon>
        <taxon>Dikarya</taxon>
        <taxon>Basidiomycota</taxon>
        <taxon>Agaricomycotina</taxon>
        <taxon>Agaricomycetes</taxon>
        <taxon>Agaricomycetidae</taxon>
        <taxon>Agaricales</taxon>
        <taxon>Marasmiineae</taxon>
        <taxon>Marasmiaceae</taxon>
        <taxon>Tetrapyrgos</taxon>
    </lineage>
</organism>
<dbReference type="Pfam" id="PF13668">
    <property type="entry name" value="Ferritin_2"/>
    <property type="match status" value="1"/>
</dbReference>
<keyword evidence="1" id="KW-0732">Signal</keyword>
<dbReference type="EMBL" id="JAACJM010000013">
    <property type="protein sequence ID" value="KAF5369378.1"/>
    <property type="molecule type" value="Genomic_DNA"/>
</dbReference>
<evidence type="ECO:0008006" key="4">
    <source>
        <dbReference type="Google" id="ProtNLM"/>
    </source>
</evidence>
<feature type="signal peptide" evidence="1">
    <location>
        <begin position="1"/>
        <end position="28"/>
    </location>
</feature>
<gene>
    <name evidence="2" type="ORF">D9758_002541</name>
</gene>
<dbReference type="Proteomes" id="UP000559256">
    <property type="component" value="Unassembled WGS sequence"/>
</dbReference>
<name>A0A8H5GQF2_9AGAR</name>
<dbReference type="InterPro" id="IPR012347">
    <property type="entry name" value="Ferritin-like"/>
</dbReference>
<dbReference type="OrthoDB" id="1001765at2759"/>
<dbReference type="PANTHER" id="PTHR31694:SF26">
    <property type="entry name" value="OS05G0151100 PROTEIN"/>
    <property type="match status" value="1"/>
</dbReference>
<dbReference type="SUPFAM" id="SSF47240">
    <property type="entry name" value="Ferritin-like"/>
    <property type="match status" value="1"/>
</dbReference>
<evidence type="ECO:0000313" key="2">
    <source>
        <dbReference type="EMBL" id="KAF5369378.1"/>
    </source>
</evidence>
<dbReference type="InterPro" id="IPR052965">
    <property type="entry name" value="Pigment-catalase-like"/>
</dbReference>
<evidence type="ECO:0000256" key="1">
    <source>
        <dbReference type="SAM" id="SignalP"/>
    </source>
</evidence>
<keyword evidence="3" id="KW-1185">Reference proteome</keyword>
<dbReference type="AlphaFoldDB" id="A0A8H5GQF2"/>
<evidence type="ECO:0000313" key="3">
    <source>
        <dbReference type="Proteomes" id="UP000559256"/>
    </source>
</evidence>
<dbReference type="CDD" id="cd00657">
    <property type="entry name" value="Ferritin_like"/>
    <property type="match status" value="1"/>
</dbReference>
<feature type="chain" id="PRO_5034503483" description="Ferritin-like domain-containing protein" evidence="1">
    <location>
        <begin position="29"/>
        <end position="306"/>
    </location>
</feature>
<reference evidence="2 3" key="1">
    <citation type="journal article" date="2020" name="ISME J.">
        <title>Uncovering the hidden diversity of litter-decomposition mechanisms in mushroom-forming fungi.</title>
        <authorList>
            <person name="Floudas D."/>
            <person name="Bentzer J."/>
            <person name="Ahren D."/>
            <person name="Johansson T."/>
            <person name="Persson P."/>
            <person name="Tunlid A."/>
        </authorList>
    </citation>
    <scope>NUCLEOTIDE SEQUENCE [LARGE SCALE GENOMIC DNA]</scope>
    <source>
        <strain evidence="2 3">CBS 291.85</strain>
    </source>
</reference>
<accession>A0A8H5GQF2</accession>
<dbReference type="PANTHER" id="PTHR31694">
    <property type="entry name" value="DESICCATION-LIKE PROTEIN"/>
    <property type="match status" value="1"/>
</dbReference>
<dbReference type="InterPro" id="IPR009078">
    <property type="entry name" value="Ferritin-like_SF"/>
</dbReference>
<dbReference type="Gene3D" id="1.20.1260.10">
    <property type="match status" value="1"/>
</dbReference>